<feature type="transmembrane region" description="Helical" evidence="7">
    <location>
        <begin position="144"/>
        <end position="165"/>
    </location>
</feature>
<keyword evidence="2 7" id="KW-0813">Transport</keyword>
<keyword evidence="6 7" id="KW-0472">Membrane</keyword>
<organism evidence="9 10">
    <name type="scientific">Candidatus Eisenbergiella merdipullorum</name>
    <dbReference type="NCBI Taxonomy" id="2838553"/>
    <lineage>
        <taxon>Bacteria</taxon>
        <taxon>Bacillati</taxon>
        <taxon>Bacillota</taxon>
        <taxon>Clostridia</taxon>
        <taxon>Lachnospirales</taxon>
        <taxon>Lachnospiraceae</taxon>
        <taxon>Eisenbergiella</taxon>
    </lineage>
</organism>
<dbReference type="SUPFAM" id="SSF161098">
    <property type="entry name" value="MetI-like"/>
    <property type="match status" value="1"/>
</dbReference>
<evidence type="ECO:0000256" key="3">
    <source>
        <dbReference type="ARBA" id="ARBA00022475"/>
    </source>
</evidence>
<dbReference type="Pfam" id="PF00528">
    <property type="entry name" value="BPD_transp_1"/>
    <property type="match status" value="1"/>
</dbReference>
<sequence length="304" mass="34210">MNIWEKRLGGSSLFQATVNVLLFLFLIIELYPITYVISCSFSDPDAVAAGKVILFPEGFTLDGYKKILEYGEIWIGYGNTIFYTVVGTLVNLAVTLPCAYALSRKELIGRKYIMTFFLITMYVGGGLIPSYLNMKSFGLVNTRIGLVILGALSVYNLIVARTFFANTIPYEITEAAKIDGCDDFSIFRKIVMPLSKAITVVMILYYGIGHWNSYFNAMIYLEDRNKFPLQMFLREILLQAKLANETENAGLVSVEEMERLSEMAKSAELIKYCVIIVATLPMMIVYPKLQKYFEKGVMIGSVKG</sequence>
<comment type="similarity">
    <text evidence="7">Belongs to the binding-protein-dependent transport system permease family.</text>
</comment>
<keyword evidence="3" id="KW-1003">Cell membrane</keyword>
<feature type="transmembrane region" description="Helical" evidence="7">
    <location>
        <begin position="81"/>
        <end position="100"/>
    </location>
</feature>
<dbReference type="GO" id="GO:0005886">
    <property type="term" value="C:plasma membrane"/>
    <property type="evidence" value="ECO:0007669"/>
    <property type="project" value="UniProtKB-SubCell"/>
</dbReference>
<evidence type="ECO:0000313" key="10">
    <source>
        <dbReference type="Proteomes" id="UP000886858"/>
    </source>
</evidence>
<feature type="transmembrane region" description="Helical" evidence="7">
    <location>
        <begin position="186"/>
        <end position="208"/>
    </location>
</feature>
<dbReference type="PANTHER" id="PTHR43744:SF9">
    <property type="entry name" value="POLYGALACTURONAN_RHAMNOGALACTURONAN TRANSPORT SYSTEM PERMEASE PROTEIN YTCP"/>
    <property type="match status" value="1"/>
</dbReference>
<dbReference type="Proteomes" id="UP000886858">
    <property type="component" value="Unassembled WGS sequence"/>
</dbReference>
<evidence type="ECO:0000256" key="7">
    <source>
        <dbReference type="RuleBase" id="RU363032"/>
    </source>
</evidence>
<dbReference type="InterPro" id="IPR035906">
    <property type="entry name" value="MetI-like_sf"/>
</dbReference>
<reference evidence="9" key="2">
    <citation type="submission" date="2021-04" db="EMBL/GenBank/DDBJ databases">
        <authorList>
            <person name="Gilroy R."/>
        </authorList>
    </citation>
    <scope>NUCLEOTIDE SEQUENCE</scope>
    <source>
        <strain evidence="9">CHK179-7159</strain>
    </source>
</reference>
<reference evidence="9" key="1">
    <citation type="journal article" date="2021" name="PeerJ">
        <title>Extensive microbial diversity within the chicken gut microbiome revealed by metagenomics and culture.</title>
        <authorList>
            <person name="Gilroy R."/>
            <person name="Ravi A."/>
            <person name="Getino M."/>
            <person name="Pursley I."/>
            <person name="Horton D.L."/>
            <person name="Alikhan N.F."/>
            <person name="Baker D."/>
            <person name="Gharbi K."/>
            <person name="Hall N."/>
            <person name="Watson M."/>
            <person name="Adriaenssens E.M."/>
            <person name="Foster-Nyarko E."/>
            <person name="Jarju S."/>
            <person name="Secka A."/>
            <person name="Antonio M."/>
            <person name="Oren A."/>
            <person name="Chaudhuri R.R."/>
            <person name="La Ragione R."/>
            <person name="Hildebrand F."/>
            <person name="Pallen M.J."/>
        </authorList>
    </citation>
    <scope>NUCLEOTIDE SEQUENCE</scope>
    <source>
        <strain evidence="9">CHK179-7159</strain>
    </source>
</reference>
<feature type="transmembrane region" description="Helical" evidence="7">
    <location>
        <begin position="12"/>
        <end position="33"/>
    </location>
</feature>
<dbReference type="EMBL" id="DWYY01000089">
    <property type="protein sequence ID" value="HJA93116.1"/>
    <property type="molecule type" value="Genomic_DNA"/>
</dbReference>
<protein>
    <submittedName>
        <fullName evidence="9">Carbohydrate ABC transporter permease</fullName>
    </submittedName>
</protein>
<evidence type="ECO:0000313" key="9">
    <source>
        <dbReference type="EMBL" id="HJA93116.1"/>
    </source>
</evidence>
<dbReference type="Gene3D" id="1.10.3720.10">
    <property type="entry name" value="MetI-like"/>
    <property type="match status" value="1"/>
</dbReference>
<dbReference type="CDD" id="cd06261">
    <property type="entry name" value="TM_PBP2"/>
    <property type="match status" value="1"/>
</dbReference>
<comment type="subcellular location">
    <subcellularLocation>
        <location evidence="1 7">Cell membrane</location>
        <topology evidence="1 7">Multi-pass membrane protein</topology>
    </subcellularLocation>
</comment>
<evidence type="ECO:0000256" key="6">
    <source>
        <dbReference type="ARBA" id="ARBA00023136"/>
    </source>
</evidence>
<keyword evidence="5 7" id="KW-1133">Transmembrane helix</keyword>
<evidence type="ECO:0000256" key="1">
    <source>
        <dbReference type="ARBA" id="ARBA00004651"/>
    </source>
</evidence>
<feature type="transmembrane region" description="Helical" evidence="7">
    <location>
        <begin position="269"/>
        <end position="286"/>
    </location>
</feature>
<dbReference type="AlphaFoldDB" id="A0A9D2I5H6"/>
<proteinExistence type="inferred from homology"/>
<evidence type="ECO:0000256" key="2">
    <source>
        <dbReference type="ARBA" id="ARBA00022448"/>
    </source>
</evidence>
<dbReference type="PROSITE" id="PS50928">
    <property type="entry name" value="ABC_TM1"/>
    <property type="match status" value="1"/>
</dbReference>
<dbReference type="InterPro" id="IPR000515">
    <property type="entry name" value="MetI-like"/>
</dbReference>
<name>A0A9D2I5H6_9FIRM</name>
<feature type="domain" description="ABC transmembrane type-1" evidence="8">
    <location>
        <begin position="77"/>
        <end position="281"/>
    </location>
</feature>
<keyword evidence="4 7" id="KW-0812">Transmembrane</keyword>
<accession>A0A9D2I5H6</accession>
<dbReference type="GO" id="GO:0055085">
    <property type="term" value="P:transmembrane transport"/>
    <property type="evidence" value="ECO:0007669"/>
    <property type="project" value="InterPro"/>
</dbReference>
<gene>
    <name evidence="9" type="ORF">H9717_08405</name>
</gene>
<dbReference type="PANTHER" id="PTHR43744">
    <property type="entry name" value="ABC TRANSPORTER PERMEASE PROTEIN MG189-RELATED-RELATED"/>
    <property type="match status" value="1"/>
</dbReference>
<evidence type="ECO:0000256" key="4">
    <source>
        <dbReference type="ARBA" id="ARBA00022692"/>
    </source>
</evidence>
<evidence type="ECO:0000259" key="8">
    <source>
        <dbReference type="PROSITE" id="PS50928"/>
    </source>
</evidence>
<evidence type="ECO:0000256" key="5">
    <source>
        <dbReference type="ARBA" id="ARBA00022989"/>
    </source>
</evidence>
<comment type="caution">
    <text evidence="9">The sequence shown here is derived from an EMBL/GenBank/DDBJ whole genome shotgun (WGS) entry which is preliminary data.</text>
</comment>
<feature type="transmembrane region" description="Helical" evidence="7">
    <location>
        <begin position="112"/>
        <end position="132"/>
    </location>
</feature>